<reference evidence="1 2" key="1">
    <citation type="submission" date="2018-03" db="EMBL/GenBank/DDBJ databases">
        <title>The ancient ancestry and fast evolution of plastids.</title>
        <authorList>
            <person name="Moore K.R."/>
            <person name="Magnabosco C."/>
            <person name="Momper L."/>
            <person name="Gold D.A."/>
            <person name="Bosak T."/>
            <person name="Fournier G.P."/>
        </authorList>
    </citation>
    <scope>NUCLEOTIDE SEQUENCE [LARGE SCALE GENOMIC DNA]</scope>
    <source>
        <strain evidence="1 2">CCALA 037</strain>
    </source>
</reference>
<proteinExistence type="predicted"/>
<dbReference type="Proteomes" id="UP000238937">
    <property type="component" value="Unassembled WGS sequence"/>
</dbReference>
<dbReference type="AlphaFoldDB" id="A0A2T1GKT9"/>
<dbReference type="OrthoDB" id="939976at2"/>
<dbReference type="Pfam" id="PF17914">
    <property type="entry name" value="HopA1"/>
    <property type="match status" value="1"/>
</dbReference>
<evidence type="ECO:0000313" key="1">
    <source>
        <dbReference type="EMBL" id="PSB58471.1"/>
    </source>
</evidence>
<keyword evidence="2" id="KW-1185">Reference proteome</keyword>
<dbReference type="InterPro" id="IPR040871">
    <property type="entry name" value="HopA1"/>
</dbReference>
<organism evidence="1 2">
    <name type="scientific">Chamaesiphon polymorphus CCALA 037</name>
    <dbReference type="NCBI Taxonomy" id="2107692"/>
    <lineage>
        <taxon>Bacteria</taxon>
        <taxon>Bacillati</taxon>
        <taxon>Cyanobacteriota</taxon>
        <taxon>Cyanophyceae</taxon>
        <taxon>Gomontiellales</taxon>
        <taxon>Chamaesiphonaceae</taxon>
        <taxon>Chamaesiphon</taxon>
    </lineage>
</organism>
<name>A0A2T1GKT9_9CYAN</name>
<dbReference type="RefSeq" id="WP_106300787.1">
    <property type="nucleotide sequence ID" value="NZ_PVWO01000034.1"/>
</dbReference>
<accession>A0A2T1GKT9</accession>
<sequence>MLLQNTSLDRPNNNLEPRLFAALEDIVNNVRIQDNFCIGHPSYKPLELPDEAVERLHNLPLDLQKKFVSSQLRSFLYGIYYNGSLKTALAIESEIPVNSQNLENNTFLGIDLDFYEQIDNSNTGEGYFDEGWIVLREETDGAIAVFKNDLTVHIQRDLHLKSAEESITIGDSISIRLPKNLVQSGFYMAVGNAGIHSTQSSLSPLVRIYWSLSSAGAVAVMSSLTQQLNQIDVPFTFKVLYNPLDYQRHDSGVLYFDRHHYQTVHPILQSVYTEHQSHFLAETPLFTKLLAPGLGLAEEPNQKFIAIESFGLNRCQIIANGLLMAHQQQDVSYEGRMSLILEQFLLLGIDIQKPYLNAESIDTYPTLDESI</sequence>
<comment type="caution">
    <text evidence="1">The sequence shown here is derived from an EMBL/GenBank/DDBJ whole genome shotgun (WGS) entry which is preliminary data.</text>
</comment>
<gene>
    <name evidence="1" type="ORF">C7B77_04640</name>
</gene>
<protein>
    <submittedName>
        <fullName evidence="1">Uncharacterized protein</fullName>
    </submittedName>
</protein>
<evidence type="ECO:0000313" key="2">
    <source>
        <dbReference type="Proteomes" id="UP000238937"/>
    </source>
</evidence>
<dbReference type="EMBL" id="PVWO01000034">
    <property type="protein sequence ID" value="PSB58471.1"/>
    <property type="molecule type" value="Genomic_DNA"/>
</dbReference>